<dbReference type="EMBL" id="HBGA01081025">
    <property type="protein sequence ID" value="CAD9019087.1"/>
    <property type="molecule type" value="Transcribed_RNA"/>
</dbReference>
<proteinExistence type="predicted"/>
<dbReference type="PANTHER" id="PTHR47992">
    <property type="entry name" value="PROTEIN PHOSPHATASE"/>
    <property type="match status" value="1"/>
</dbReference>
<dbReference type="SMART" id="SM00332">
    <property type="entry name" value="PP2Cc"/>
    <property type="match status" value="1"/>
</dbReference>
<dbReference type="PROSITE" id="PS51746">
    <property type="entry name" value="PPM_2"/>
    <property type="match status" value="1"/>
</dbReference>
<dbReference type="InterPro" id="IPR001932">
    <property type="entry name" value="PPM-type_phosphatase-like_dom"/>
</dbReference>
<dbReference type="InterPro" id="IPR036457">
    <property type="entry name" value="PPM-type-like_dom_sf"/>
</dbReference>
<accession>A0A7S1IPP1</accession>
<name>A0A7S1IPP1_9EUGL</name>
<dbReference type="InterPro" id="IPR015655">
    <property type="entry name" value="PP2C"/>
</dbReference>
<protein>
    <recommendedName>
        <fullName evidence="2">PPM-type phosphatase domain-containing protein</fullName>
    </recommendedName>
</protein>
<feature type="domain" description="PPM-type phosphatase" evidence="2">
    <location>
        <begin position="1"/>
        <end position="179"/>
    </location>
</feature>
<feature type="compositionally biased region" description="Basic and acidic residues" evidence="1">
    <location>
        <begin position="329"/>
        <end position="343"/>
    </location>
</feature>
<dbReference type="GO" id="GO:0004722">
    <property type="term" value="F:protein serine/threonine phosphatase activity"/>
    <property type="evidence" value="ECO:0007669"/>
    <property type="project" value="InterPro"/>
</dbReference>
<dbReference type="Gene3D" id="3.60.40.10">
    <property type="entry name" value="PPM-type phosphatase domain"/>
    <property type="match status" value="1"/>
</dbReference>
<dbReference type="CDD" id="cd00143">
    <property type="entry name" value="PP2Cc"/>
    <property type="match status" value="1"/>
</dbReference>
<dbReference type="Pfam" id="PF00481">
    <property type="entry name" value="PP2C"/>
    <property type="match status" value="1"/>
</dbReference>
<evidence type="ECO:0000259" key="2">
    <source>
        <dbReference type="PROSITE" id="PS51746"/>
    </source>
</evidence>
<evidence type="ECO:0000313" key="3">
    <source>
        <dbReference type="EMBL" id="CAD9019087.1"/>
    </source>
</evidence>
<sequence>MVTGHNDSGSTAAFAITRPHASGGGETMVGNIGDARVLVGRGGKLLHCTTDHKPTLPEEVERVQACGGFVDYGSGRVDGLLAVSRAFGDRRFKAAGPLPLQQKVIAQPSISTVLCQPTDFLVIACDGIFERDFSNEEVVAFVHGALAANPDSAVAVASLCEEALRRGSGDNMTAMVVQFTDGQAHNAAEEVLPPPHIIGSHELAPAFQAFLKEAECEPARALETRYHLLCTTLQSPRLRQSVPASLLEAMESELGTFGGIIPSPAQPGQRTQYFEALAAYFTELLVNPHDPQVPDPRQTEDINPAEPAAVRRFNSGVLGSQKIVAPDRGTVKQEEHPSSDQYKPMKVEFPVKVAY</sequence>
<reference evidence="3" key="1">
    <citation type="submission" date="2021-01" db="EMBL/GenBank/DDBJ databases">
        <authorList>
            <person name="Corre E."/>
            <person name="Pelletier E."/>
            <person name="Niang G."/>
            <person name="Scheremetjew M."/>
            <person name="Finn R."/>
            <person name="Kale V."/>
            <person name="Holt S."/>
            <person name="Cochrane G."/>
            <person name="Meng A."/>
            <person name="Brown T."/>
            <person name="Cohen L."/>
        </authorList>
    </citation>
    <scope>NUCLEOTIDE SEQUENCE</scope>
    <source>
        <strain evidence="3">NIES-381</strain>
    </source>
</reference>
<organism evidence="3">
    <name type="scientific">Eutreptiella gymnastica</name>
    <dbReference type="NCBI Taxonomy" id="73025"/>
    <lineage>
        <taxon>Eukaryota</taxon>
        <taxon>Discoba</taxon>
        <taxon>Euglenozoa</taxon>
        <taxon>Euglenida</taxon>
        <taxon>Spirocuta</taxon>
        <taxon>Euglenophyceae</taxon>
        <taxon>Eutreptiales</taxon>
        <taxon>Eutreptiaceae</taxon>
        <taxon>Eutreptiella</taxon>
    </lineage>
</organism>
<dbReference type="SUPFAM" id="SSF81606">
    <property type="entry name" value="PP2C-like"/>
    <property type="match status" value="1"/>
</dbReference>
<feature type="region of interest" description="Disordered" evidence="1">
    <location>
        <begin position="324"/>
        <end position="343"/>
    </location>
</feature>
<evidence type="ECO:0000256" key="1">
    <source>
        <dbReference type="SAM" id="MobiDB-lite"/>
    </source>
</evidence>
<gene>
    <name evidence="3" type="ORF">EGYM00392_LOCUS30201</name>
</gene>
<dbReference type="AlphaFoldDB" id="A0A7S1IPP1"/>